<protein>
    <submittedName>
        <fullName evidence="2">Uncharacterized protein</fullName>
    </submittedName>
</protein>
<accession>A0AAD4MMM4</accession>
<feature type="transmembrane region" description="Helical" evidence="1">
    <location>
        <begin position="86"/>
        <end position="105"/>
    </location>
</feature>
<evidence type="ECO:0000313" key="2">
    <source>
        <dbReference type="EMBL" id="KAI1698873.1"/>
    </source>
</evidence>
<keyword evidence="1" id="KW-1133">Transmembrane helix</keyword>
<gene>
    <name evidence="2" type="ORF">DdX_17671</name>
</gene>
<keyword evidence="1" id="KW-0472">Membrane</keyword>
<dbReference type="AlphaFoldDB" id="A0AAD4MMM4"/>
<feature type="transmembrane region" description="Helical" evidence="1">
    <location>
        <begin position="54"/>
        <end position="74"/>
    </location>
</feature>
<keyword evidence="3" id="KW-1185">Reference proteome</keyword>
<evidence type="ECO:0000313" key="3">
    <source>
        <dbReference type="Proteomes" id="UP001201812"/>
    </source>
</evidence>
<dbReference type="EMBL" id="JAKKPZ010000201">
    <property type="protein sequence ID" value="KAI1698873.1"/>
    <property type="molecule type" value="Genomic_DNA"/>
</dbReference>
<proteinExistence type="predicted"/>
<dbReference type="Proteomes" id="UP001201812">
    <property type="component" value="Unassembled WGS sequence"/>
</dbReference>
<keyword evidence="1" id="KW-0812">Transmembrane</keyword>
<name>A0AAD4MMM4_9BILA</name>
<evidence type="ECO:0000256" key="1">
    <source>
        <dbReference type="SAM" id="Phobius"/>
    </source>
</evidence>
<reference evidence="2" key="1">
    <citation type="submission" date="2022-01" db="EMBL/GenBank/DDBJ databases">
        <title>Genome Sequence Resource for Two Populations of Ditylenchus destructor, the Migratory Endoparasitic Phytonematode.</title>
        <authorList>
            <person name="Zhang H."/>
            <person name="Lin R."/>
            <person name="Xie B."/>
        </authorList>
    </citation>
    <scope>NUCLEOTIDE SEQUENCE</scope>
    <source>
        <strain evidence="2">BazhouSP</strain>
    </source>
</reference>
<organism evidence="2 3">
    <name type="scientific">Ditylenchus destructor</name>
    <dbReference type="NCBI Taxonomy" id="166010"/>
    <lineage>
        <taxon>Eukaryota</taxon>
        <taxon>Metazoa</taxon>
        <taxon>Ecdysozoa</taxon>
        <taxon>Nematoda</taxon>
        <taxon>Chromadorea</taxon>
        <taxon>Rhabditida</taxon>
        <taxon>Tylenchina</taxon>
        <taxon>Tylenchomorpha</taxon>
        <taxon>Sphaerularioidea</taxon>
        <taxon>Anguinidae</taxon>
        <taxon>Anguininae</taxon>
        <taxon>Ditylenchus</taxon>
    </lineage>
</organism>
<sequence length="106" mass="12243">MTSREYLSYLNFCETIVTVTLQIASIILMSNLLYCSLAKSPIFVVRSKLSKSMLFYLFGHVTFSSLLLVYNFYLLIFWRPPGMPEAYTPTGLFWMGLTNINYIIVT</sequence>
<comment type="caution">
    <text evidence="2">The sequence shown here is derived from an EMBL/GenBank/DDBJ whole genome shotgun (WGS) entry which is preliminary data.</text>
</comment>
<feature type="transmembrane region" description="Helical" evidence="1">
    <location>
        <begin position="6"/>
        <end position="34"/>
    </location>
</feature>